<dbReference type="PATRIC" id="fig|1288298.3.peg.2678"/>
<comment type="subcellular location">
    <subcellularLocation>
        <location evidence="1">Cell inner membrane</location>
    </subcellularLocation>
</comment>
<dbReference type="InterPro" id="IPR003399">
    <property type="entry name" value="Mce/MlaD"/>
</dbReference>
<evidence type="ECO:0000256" key="2">
    <source>
        <dbReference type="ARBA" id="ARBA00022475"/>
    </source>
</evidence>
<dbReference type="eggNOG" id="COG3008">
    <property type="taxonomic scope" value="Bacteria"/>
</dbReference>
<evidence type="ECO:0000313" key="10">
    <source>
        <dbReference type="Proteomes" id="UP000030021"/>
    </source>
</evidence>
<keyword evidence="6 7" id="KW-0472">Membrane</keyword>
<evidence type="ECO:0000256" key="6">
    <source>
        <dbReference type="ARBA" id="ARBA00023136"/>
    </source>
</evidence>
<name>A0A0A0HMQ5_9RHOB</name>
<dbReference type="Pfam" id="PF02470">
    <property type="entry name" value="MlaD"/>
    <property type="match status" value="1"/>
</dbReference>
<dbReference type="PANTHER" id="PTHR30462:SF2">
    <property type="entry name" value="INTERMEMBRANE TRANSPORT PROTEIN PQIB"/>
    <property type="match status" value="1"/>
</dbReference>
<evidence type="ECO:0000256" key="5">
    <source>
        <dbReference type="ARBA" id="ARBA00022989"/>
    </source>
</evidence>
<feature type="transmembrane region" description="Helical" evidence="7">
    <location>
        <begin position="26"/>
        <end position="46"/>
    </location>
</feature>
<reference evidence="9 10" key="1">
    <citation type="submission" date="2013-01" db="EMBL/GenBank/DDBJ databases">
        <authorList>
            <person name="Fiebig A."/>
            <person name="Goeker M."/>
            <person name="Klenk H.-P.P."/>
        </authorList>
    </citation>
    <scope>NUCLEOTIDE SEQUENCE [LARGE SCALE GENOMIC DNA]</scope>
    <source>
        <strain evidence="9 10">DSM 17069</strain>
    </source>
</reference>
<comment type="caution">
    <text evidence="9">The sequence shown here is derived from an EMBL/GenBank/DDBJ whole genome shotgun (WGS) entry which is preliminary data.</text>
</comment>
<evidence type="ECO:0000256" key="3">
    <source>
        <dbReference type="ARBA" id="ARBA00022519"/>
    </source>
</evidence>
<organism evidence="9 10">
    <name type="scientific">Roseovarius mucosus DSM 17069</name>
    <dbReference type="NCBI Taxonomy" id="1288298"/>
    <lineage>
        <taxon>Bacteria</taxon>
        <taxon>Pseudomonadati</taxon>
        <taxon>Pseudomonadota</taxon>
        <taxon>Alphaproteobacteria</taxon>
        <taxon>Rhodobacterales</taxon>
        <taxon>Roseobacteraceae</taxon>
        <taxon>Roseovarius</taxon>
    </lineage>
</organism>
<dbReference type="STRING" id="215743.ROSMUCSMR3_02605"/>
<dbReference type="Proteomes" id="UP000030021">
    <property type="component" value="Unassembled WGS sequence"/>
</dbReference>
<dbReference type="PANTHER" id="PTHR30462">
    <property type="entry name" value="INTERMEMBRANE TRANSPORT PROTEIN PQIB-RELATED"/>
    <property type="match status" value="1"/>
</dbReference>
<dbReference type="AlphaFoldDB" id="A0A0A0HMQ5"/>
<keyword evidence="4 7" id="KW-0812">Transmembrane</keyword>
<evidence type="ECO:0000259" key="8">
    <source>
        <dbReference type="Pfam" id="PF02470"/>
    </source>
</evidence>
<protein>
    <submittedName>
        <fullName evidence="9">Paraquat-inducible protein B</fullName>
    </submittedName>
</protein>
<keyword evidence="3" id="KW-0997">Cell inner membrane</keyword>
<proteinExistence type="predicted"/>
<dbReference type="HOGENOM" id="CLU_018765_3_0_5"/>
<keyword evidence="2" id="KW-1003">Cell membrane</keyword>
<accession>A0A0A0HMQ5</accession>
<dbReference type="EMBL" id="AONH01000014">
    <property type="protein sequence ID" value="KGM87348.1"/>
    <property type="molecule type" value="Genomic_DNA"/>
</dbReference>
<dbReference type="eggNOG" id="COG1463">
    <property type="taxonomic scope" value="Bacteria"/>
</dbReference>
<sequence length="697" mass="72572">MTQTATPPPEPPVTPAGRDLIDRISVIWLVPLAALLVVLGVAWQAYSERGPLIEIAFDNASGVRAGTTELRYRDVTVGMVEDVSFAPGLDRVLVKVRVDQEVAPYIDGDAQFWVVRPQVTARGVTGLGTVLSGVYIEGLWDNSPGAAVTQITGLPDAPLERVGQDGLRLMLRAQGRASLVEGAPVVYRGIEVGRIGRPRITADGASAEAEALIFAPHDRLINSATRFWDTSGFSFSLGPAGAQLDFSSVAALVSGGVTFETMISGGTAARAGDDYTVYPEESAARASLFRGDDSEVLTLSAVFEDNIAGLTVDAPVEWNGLRIGQVSALNGVVDEDRFGDGRVRLLVDLAIRPGRLGLEGGAGRDTALEYLHESVARGLRARLASASLLTGGLKIELVDVPDAPPAEIETIEGGDLLLPTTESEIADVSATATGVFERINALPIEEVMAEAITLMQNANALVSSSETRDIPGSVNALLDETRGVIGAPEVQALPARLDAVLTEMETLVAQIAQEALATKLSTALTDASAASQGVSDAVSGVPDLVARLDAVAQKAESVEIDALAAELTELIRSADALIAGEGAQALPGTLNATLEELRSVLAQLRQGGVVENATAALGSARDAADTFAEAGRDLPGLIAEAEAVLAQARGTLAGYAADNGVGRDARAAMREVERAARAVSSLARAIERNPNSLLLGR</sequence>
<dbReference type="RefSeq" id="WP_037274312.1">
    <property type="nucleotide sequence ID" value="NZ_KN293981.1"/>
</dbReference>
<evidence type="ECO:0000256" key="4">
    <source>
        <dbReference type="ARBA" id="ARBA00022692"/>
    </source>
</evidence>
<gene>
    <name evidence="9" type="ORF">rosmuc_02662</name>
</gene>
<evidence type="ECO:0000256" key="1">
    <source>
        <dbReference type="ARBA" id="ARBA00004533"/>
    </source>
</evidence>
<dbReference type="GO" id="GO:0005886">
    <property type="term" value="C:plasma membrane"/>
    <property type="evidence" value="ECO:0007669"/>
    <property type="project" value="UniProtKB-SubCell"/>
</dbReference>
<keyword evidence="5 7" id="KW-1133">Transmembrane helix</keyword>
<feature type="domain" description="Mce/MlaD" evidence="8">
    <location>
        <begin position="50"/>
        <end position="136"/>
    </location>
</feature>
<evidence type="ECO:0000313" key="9">
    <source>
        <dbReference type="EMBL" id="KGM87348.1"/>
    </source>
</evidence>
<evidence type="ECO:0000256" key="7">
    <source>
        <dbReference type="SAM" id="Phobius"/>
    </source>
</evidence>
<dbReference type="InterPro" id="IPR051800">
    <property type="entry name" value="PqiA-PqiB_transport"/>
</dbReference>